<dbReference type="CDD" id="cd06662">
    <property type="entry name" value="SURF1"/>
    <property type="match status" value="1"/>
</dbReference>
<evidence type="ECO:0000256" key="3">
    <source>
        <dbReference type="ARBA" id="ARBA00022692"/>
    </source>
</evidence>
<dbReference type="PROSITE" id="PS50895">
    <property type="entry name" value="SURF1"/>
    <property type="match status" value="1"/>
</dbReference>
<organism evidence="7 8">
    <name type="scientific">Sphingobium olei</name>
    <dbReference type="NCBI Taxonomy" id="420955"/>
    <lineage>
        <taxon>Bacteria</taxon>
        <taxon>Pseudomonadati</taxon>
        <taxon>Pseudomonadota</taxon>
        <taxon>Alphaproteobacteria</taxon>
        <taxon>Sphingomonadales</taxon>
        <taxon>Sphingomonadaceae</taxon>
        <taxon>Sphingobium</taxon>
    </lineage>
</organism>
<comment type="similarity">
    <text evidence="2 6">Belongs to the SURF1 family.</text>
</comment>
<gene>
    <name evidence="7" type="ORF">ACFQ24_11975</name>
</gene>
<name>A0ABW3P3E7_9SPHN</name>
<dbReference type="InterPro" id="IPR045214">
    <property type="entry name" value="Surf1/Surf4"/>
</dbReference>
<evidence type="ECO:0000256" key="6">
    <source>
        <dbReference type="RuleBase" id="RU363076"/>
    </source>
</evidence>
<accession>A0ABW3P3E7</accession>
<evidence type="ECO:0000313" key="8">
    <source>
        <dbReference type="Proteomes" id="UP001597203"/>
    </source>
</evidence>
<proteinExistence type="inferred from homology"/>
<dbReference type="Pfam" id="PF02104">
    <property type="entry name" value="SURF1"/>
    <property type="match status" value="1"/>
</dbReference>
<keyword evidence="4 6" id="KW-1133">Transmembrane helix</keyword>
<evidence type="ECO:0000313" key="7">
    <source>
        <dbReference type="EMBL" id="MFD1105583.1"/>
    </source>
</evidence>
<keyword evidence="6" id="KW-1003">Cell membrane</keyword>
<evidence type="ECO:0000256" key="2">
    <source>
        <dbReference type="ARBA" id="ARBA00007165"/>
    </source>
</evidence>
<keyword evidence="3 6" id="KW-0812">Transmembrane</keyword>
<comment type="caution">
    <text evidence="6">Lacks conserved residue(s) required for the propagation of feature annotation.</text>
</comment>
<evidence type="ECO:0000256" key="5">
    <source>
        <dbReference type="ARBA" id="ARBA00023136"/>
    </source>
</evidence>
<feature type="transmembrane region" description="Helical" evidence="6">
    <location>
        <begin position="207"/>
        <end position="227"/>
    </location>
</feature>
<dbReference type="InterPro" id="IPR002994">
    <property type="entry name" value="Surf1/Shy1"/>
</dbReference>
<dbReference type="PANTHER" id="PTHR23427">
    <property type="entry name" value="SURFEIT LOCUS PROTEIN"/>
    <property type="match status" value="1"/>
</dbReference>
<keyword evidence="8" id="KW-1185">Reference proteome</keyword>
<protein>
    <recommendedName>
        <fullName evidence="6">SURF1-like protein</fullName>
    </recommendedName>
</protein>
<evidence type="ECO:0000256" key="4">
    <source>
        <dbReference type="ARBA" id="ARBA00022989"/>
    </source>
</evidence>
<evidence type="ECO:0000256" key="1">
    <source>
        <dbReference type="ARBA" id="ARBA00004370"/>
    </source>
</evidence>
<reference evidence="8" key="1">
    <citation type="journal article" date="2019" name="Int. J. Syst. Evol. Microbiol.">
        <title>The Global Catalogue of Microorganisms (GCM) 10K type strain sequencing project: providing services to taxonomists for standard genome sequencing and annotation.</title>
        <authorList>
            <consortium name="The Broad Institute Genomics Platform"/>
            <consortium name="The Broad Institute Genome Sequencing Center for Infectious Disease"/>
            <person name="Wu L."/>
            <person name="Ma J."/>
        </authorList>
    </citation>
    <scope>NUCLEOTIDE SEQUENCE [LARGE SCALE GENOMIC DNA]</scope>
    <source>
        <strain evidence="8">CCUG 54329</strain>
    </source>
</reference>
<dbReference type="PANTHER" id="PTHR23427:SF2">
    <property type="entry name" value="SURFEIT LOCUS PROTEIN 1"/>
    <property type="match status" value="1"/>
</dbReference>
<comment type="subcellular location">
    <subcellularLocation>
        <location evidence="6">Cell membrane</location>
        <topology evidence="6">Multi-pass membrane protein</topology>
    </subcellularLocation>
    <subcellularLocation>
        <location evidence="1">Membrane</location>
    </subcellularLocation>
</comment>
<dbReference type="Proteomes" id="UP001597203">
    <property type="component" value="Unassembled WGS sequence"/>
</dbReference>
<dbReference type="RefSeq" id="WP_380911476.1">
    <property type="nucleotide sequence ID" value="NZ_JBHTLS010000126.1"/>
</dbReference>
<keyword evidence="5 6" id="KW-0472">Membrane</keyword>
<comment type="caution">
    <text evidence="7">The sequence shown here is derived from an EMBL/GenBank/DDBJ whole genome shotgun (WGS) entry which is preliminary data.</text>
</comment>
<sequence length="237" mass="25809">MTSAGSGERRRRSPAFLIGLTSIALLLFSGFTALGVWQVQRLGWKRDLIARVDARIHAAPVPPPDSATKADEYRRVTTSGIFLNDKAALVQASTVRGPGFWLLAPMRRPDGSIILVNRGFVPSRRTAYDRPAGSVRVTGLLRLSEPGGGFLRSNDPAADRWYSRDVAAIARSRGMDAGNYFIDAQASPSSGYPIGGLTVVRFPNNHLQYAITWFAMAAMTLAGYSLVLRRTAKDADR</sequence>
<dbReference type="EMBL" id="JBHTLS010000126">
    <property type="protein sequence ID" value="MFD1105583.1"/>
    <property type="molecule type" value="Genomic_DNA"/>
</dbReference>